<dbReference type="GO" id="GO:0016887">
    <property type="term" value="F:ATP hydrolysis activity"/>
    <property type="evidence" value="ECO:0007669"/>
    <property type="project" value="InterPro"/>
</dbReference>
<evidence type="ECO:0000256" key="6">
    <source>
        <dbReference type="ARBA" id="ARBA00022840"/>
    </source>
</evidence>
<comment type="similarity">
    <text evidence="2">Belongs to the ABC transporter superfamily. ABCG family. PDR (TC 3.A.1.205) subfamily.</text>
</comment>
<dbReference type="EMBL" id="KE721424">
    <property type="protein sequence ID" value="ERF69401.1"/>
    <property type="molecule type" value="Genomic_DNA"/>
</dbReference>
<dbReference type="InterPro" id="IPR027417">
    <property type="entry name" value="P-loop_NTPase"/>
</dbReference>
<dbReference type="InterPro" id="IPR010929">
    <property type="entry name" value="PDR_CDR_ABC"/>
</dbReference>
<comment type="subcellular location">
    <subcellularLocation>
        <location evidence="1">Membrane</location>
        <topology evidence="1">Multi-pass membrane protein</topology>
    </subcellularLocation>
</comment>
<dbReference type="HOGENOM" id="CLU_000604_35_0_1"/>
<evidence type="ECO:0000259" key="10">
    <source>
        <dbReference type="PROSITE" id="PS50893"/>
    </source>
</evidence>
<evidence type="ECO:0000256" key="3">
    <source>
        <dbReference type="ARBA" id="ARBA00022448"/>
    </source>
</evidence>
<dbReference type="InterPro" id="IPR013525">
    <property type="entry name" value="ABC2_TM"/>
</dbReference>
<dbReference type="GO" id="GO:0005524">
    <property type="term" value="F:ATP binding"/>
    <property type="evidence" value="ECO:0007669"/>
    <property type="project" value="UniProtKB-KW"/>
</dbReference>
<dbReference type="OrthoDB" id="245989at2759"/>
<feature type="transmembrane region" description="Helical" evidence="9">
    <location>
        <begin position="544"/>
        <end position="561"/>
    </location>
</feature>
<dbReference type="InterPro" id="IPR003593">
    <property type="entry name" value="AAA+_ATPase"/>
</dbReference>
<keyword evidence="8 9" id="KW-0472">Membrane</keyword>
<protein>
    <recommendedName>
        <fullName evidence="10">ABC transporter domain-containing protein</fullName>
    </recommendedName>
</protein>
<dbReference type="Pfam" id="PF01061">
    <property type="entry name" value="ABC2_membrane"/>
    <property type="match status" value="2"/>
</dbReference>
<dbReference type="OMA" id="LNMDFAK"/>
<dbReference type="GeneID" id="19240893"/>
<feature type="transmembrane region" description="Helical" evidence="9">
    <location>
        <begin position="981"/>
        <end position="999"/>
    </location>
</feature>
<feature type="transmembrane region" description="Helical" evidence="9">
    <location>
        <begin position="434"/>
        <end position="456"/>
    </location>
</feature>
<feature type="transmembrane region" description="Helical" evidence="9">
    <location>
        <begin position="1103"/>
        <end position="1122"/>
    </location>
</feature>
<evidence type="ECO:0000256" key="7">
    <source>
        <dbReference type="ARBA" id="ARBA00022989"/>
    </source>
</evidence>
<evidence type="ECO:0000256" key="8">
    <source>
        <dbReference type="ARBA" id="ARBA00023136"/>
    </source>
</evidence>
<keyword evidence="5" id="KW-0547">Nucleotide-binding</keyword>
<dbReference type="PROSITE" id="PS50893">
    <property type="entry name" value="ABC_TRANSPORTER_2"/>
    <property type="match status" value="1"/>
</dbReference>
<evidence type="ECO:0000256" key="9">
    <source>
        <dbReference type="SAM" id="Phobius"/>
    </source>
</evidence>
<keyword evidence="6" id="KW-0067">ATP-binding</keyword>
<evidence type="ECO:0000313" key="11">
    <source>
        <dbReference type="EMBL" id="ERF69401.1"/>
    </source>
</evidence>
<keyword evidence="7 9" id="KW-1133">Transmembrane helix</keyword>
<dbReference type="Gene3D" id="3.40.50.300">
    <property type="entry name" value="P-loop containing nucleotide triphosphate hydrolases"/>
    <property type="match status" value="2"/>
</dbReference>
<evidence type="ECO:0000256" key="2">
    <source>
        <dbReference type="ARBA" id="ARBA00006012"/>
    </source>
</evidence>
<dbReference type="eggNOG" id="KOG0065">
    <property type="taxonomic scope" value="Eukaryota"/>
</dbReference>
<evidence type="ECO:0000313" key="12">
    <source>
        <dbReference type="Proteomes" id="UP000019373"/>
    </source>
</evidence>
<dbReference type="RefSeq" id="XP_007804950.1">
    <property type="nucleotide sequence ID" value="XM_007806759.1"/>
</dbReference>
<feature type="transmembrane region" description="Helical" evidence="9">
    <location>
        <begin position="949"/>
        <end position="969"/>
    </location>
</feature>
<dbReference type="InterPro" id="IPR003439">
    <property type="entry name" value="ABC_transporter-like_ATP-bd"/>
</dbReference>
<gene>
    <name evidence="11" type="ORF">EPUS_05946</name>
</gene>
<organism evidence="11 12">
    <name type="scientific">Endocarpon pusillum (strain Z07020 / HMAS-L-300199)</name>
    <name type="common">Lichen-forming fungus</name>
    <dbReference type="NCBI Taxonomy" id="1263415"/>
    <lineage>
        <taxon>Eukaryota</taxon>
        <taxon>Fungi</taxon>
        <taxon>Dikarya</taxon>
        <taxon>Ascomycota</taxon>
        <taxon>Pezizomycotina</taxon>
        <taxon>Eurotiomycetes</taxon>
        <taxon>Chaetothyriomycetidae</taxon>
        <taxon>Verrucariales</taxon>
        <taxon>Verrucariaceae</taxon>
        <taxon>Endocarpon</taxon>
    </lineage>
</organism>
<feature type="transmembrane region" description="Helical" evidence="9">
    <location>
        <begin position="295"/>
        <end position="315"/>
    </location>
</feature>
<keyword evidence="12" id="KW-1185">Reference proteome</keyword>
<keyword evidence="4 9" id="KW-0812">Transmembrane</keyword>
<evidence type="ECO:0000256" key="4">
    <source>
        <dbReference type="ARBA" id="ARBA00022692"/>
    </source>
</evidence>
<name>U1GCH4_ENDPU</name>
<feature type="transmembrane region" description="Helical" evidence="9">
    <location>
        <begin position="1220"/>
        <end position="1241"/>
    </location>
</feature>
<dbReference type="GO" id="GO:0016020">
    <property type="term" value="C:membrane"/>
    <property type="evidence" value="ECO:0007669"/>
    <property type="project" value="UniProtKB-SubCell"/>
</dbReference>
<feature type="domain" description="ABC transporter" evidence="10">
    <location>
        <begin position="627"/>
        <end position="854"/>
    </location>
</feature>
<accession>U1GCH4</accession>
<dbReference type="AlphaFoldDB" id="U1GCH4"/>
<dbReference type="SUPFAM" id="SSF52540">
    <property type="entry name" value="P-loop containing nucleoside triphosphate hydrolases"/>
    <property type="match status" value="2"/>
</dbReference>
<dbReference type="SMART" id="SM00382">
    <property type="entry name" value="AAA"/>
    <property type="match status" value="1"/>
</dbReference>
<keyword evidence="3" id="KW-0813">Transport</keyword>
<dbReference type="Proteomes" id="UP000019373">
    <property type="component" value="Unassembled WGS sequence"/>
</dbReference>
<dbReference type="Pfam" id="PF00005">
    <property type="entry name" value="ABC_tran"/>
    <property type="match status" value="2"/>
</dbReference>
<dbReference type="Pfam" id="PF06422">
    <property type="entry name" value="PDR_CDR"/>
    <property type="match status" value="1"/>
</dbReference>
<reference evidence="12" key="1">
    <citation type="journal article" date="2014" name="BMC Genomics">
        <title>Genome characteristics reveal the impact of lichenization on lichen-forming fungus Endocarpon pusillum Hedwig (Verrucariales, Ascomycota).</title>
        <authorList>
            <person name="Wang Y.-Y."/>
            <person name="Liu B."/>
            <person name="Zhang X.-Y."/>
            <person name="Zhou Q.-M."/>
            <person name="Zhang T."/>
            <person name="Li H."/>
            <person name="Yu Y.-F."/>
            <person name="Zhang X.-L."/>
            <person name="Hao X.-Y."/>
            <person name="Wang M."/>
            <person name="Wang L."/>
            <person name="Wei J.-C."/>
        </authorList>
    </citation>
    <scope>NUCLEOTIDE SEQUENCE [LARGE SCALE GENOMIC DNA]</scope>
    <source>
        <strain evidence="12">Z07020 / HMAS-L-300199</strain>
    </source>
</reference>
<sequence>MSLDVVRKRLRGEYTYLPESDVHFPHLTVYQTLMFAAMARMSPEYNVLDERKAAATKSTDATVEALGLTRTLGTRVGNSFVRGISGGKRKRTSIAEVLIGGGHLHCWDNSTRGLDSANAFQFVQTLRQSASETGSVAVATFYQASEDIYKSFDKVMLLFEGRQIYFGATSAAKAYFTKLGFLCLKCSTTADFLTSLTNPHERRVQIGYENKTPRTPDEFAQIWNRSPEREKLATEIQSYQNKFPPGSQDLPNEGGHSKLPWRHWSMPYKVSYFEQIRLCVSRGIQRLINDLPPTISSIAGNAIISIILGSMFYDLPDDTSSFFYRGVLLFFTILTNTCLASFEGVQLWDHRPIVERHFQLAMYRPSTEAIGSMLCDIPNKVLLTACFNIPFYFLANMRRTPAAFFTFYLFAFTSLLTGSMLYRTIGAMSRTLCASIAPGADFILMLVIYTGFVLPIPSMHPWFGWFGYINPVGYAFESLMINEFSGRQFTCATFVPEGGEYYRAAPEHRICAVTGARPGAAVVDGREYLVSTFQYYPDHLWRNLGIQIGLTCFLCCLYLLATEYISSQRSRGEVLIFRRGQEFSTRGSDDDEEAQPYRTNFSALSDAGYRKEDTERSAKTQTRAATFLWNNLCYNVKEKASSRRLLDNVEGWIEPGTLTALMGGSGAGKTTLLNVLANRATNGVISGEKLVDAKFQDEAFARKIGYAQQQDMSTPTATVREALIFSARLRQPPEYSDVEKLAYVDEVITTLDLTNFANAVIGTAGEGLNIEQRKRVTIGIELAARPELLLFLDEPTSGLDSSTACDSMHYHQPSGVIFDMFDRLLLIQDGRSIYFGNIGPGSQTVLEYFRKHGAPRCEPEENPAEWLMDISSRAVDGYKTVQWSKIWQTSTERQKIKDSLELMKKRLQSPPKEGPQTKTSGKYASSYLKQLYHVTKRNFEQDWRTPSYLYSKLFLTLGAGLVNGFSFYMSANSMQGVQNQVFSVFLVFTLHSSLVQLIMPRFLENRTLYELSERPSRTYSWAVFVMSNIISELPWQTLLAVIQFTTWYYPLGMYRNALAAHHLNERGGLMFLLIWSYMLFSSTFSQMVVTIMPDAATGINISALLYSLSLIFCGVLVSPNSLPRFWIFMYRITPITYFINALVSTGISGVEITCTAQDVLQFDPPGGQNCGHYLTDYINEMGGKLFNPDATEECQYCPVSTTDNLIARLGIDYRDRWKNFGITLIYSAVNVAGALLLYWCFRVPKRIHREKI</sequence>
<feature type="transmembrane region" description="Helical" evidence="9">
    <location>
        <begin position="402"/>
        <end position="422"/>
    </location>
</feature>
<evidence type="ECO:0000256" key="1">
    <source>
        <dbReference type="ARBA" id="ARBA00004141"/>
    </source>
</evidence>
<feature type="transmembrane region" description="Helical" evidence="9">
    <location>
        <begin position="1069"/>
        <end position="1091"/>
    </location>
</feature>
<evidence type="ECO:0000256" key="5">
    <source>
        <dbReference type="ARBA" id="ARBA00022741"/>
    </source>
</evidence>
<dbReference type="GO" id="GO:0140359">
    <property type="term" value="F:ABC-type transporter activity"/>
    <property type="evidence" value="ECO:0007669"/>
    <property type="project" value="InterPro"/>
</dbReference>
<dbReference type="PANTHER" id="PTHR19241">
    <property type="entry name" value="ATP-BINDING CASSETTE TRANSPORTER"/>
    <property type="match status" value="1"/>
</dbReference>
<proteinExistence type="inferred from homology"/>
<feature type="transmembrane region" description="Helical" evidence="9">
    <location>
        <begin position="322"/>
        <end position="342"/>
    </location>
</feature>